<name>A0A9D7AKS7_9GAMM</name>
<dbReference type="Proteomes" id="UP000807542">
    <property type="component" value="Unassembled WGS sequence"/>
</dbReference>
<reference evidence="2 4" key="1">
    <citation type="submission" date="2020-11" db="EMBL/GenBank/DDBJ databases">
        <title>Insectihabitans protaetiae gen. nov. sp. nov. and Insectihabitans allomyrinae sp. nov., isolated from larvae of Protaetia brevitarsis seulensis and Allomyrina dichotoma, respectively.</title>
        <authorList>
            <person name="Lee S.D."/>
            <person name="Byeon Y.-S."/>
            <person name="Kim S.-M."/>
            <person name="Yang H.L."/>
            <person name="Kim I.S."/>
        </authorList>
    </citation>
    <scope>NUCLEOTIDE SEQUENCE</scope>
    <source>
        <strain evidence="2">CWB-B4</strain>
        <strain evidence="1 4">CWB-B43</strain>
    </source>
</reference>
<dbReference type="Pfam" id="PF19759">
    <property type="entry name" value="DUF6246"/>
    <property type="match status" value="1"/>
</dbReference>
<dbReference type="AlphaFoldDB" id="A0A9D7AKS7"/>
<evidence type="ECO:0000313" key="4">
    <source>
        <dbReference type="Proteomes" id="UP001296969"/>
    </source>
</evidence>
<accession>A0A9D7AKS7</accession>
<dbReference type="InterPro" id="IPR046213">
    <property type="entry name" value="DUF6246"/>
</dbReference>
<gene>
    <name evidence="2" type="ORF">I2492_15550</name>
    <name evidence="1" type="ORF">I2493_16450</name>
</gene>
<organism evidence="2 3">
    <name type="scientific">Limnobaculum xujianqingii</name>
    <dbReference type="NCBI Taxonomy" id="2738837"/>
    <lineage>
        <taxon>Bacteria</taxon>
        <taxon>Pseudomonadati</taxon>
        <taxon>Pseudomonadota</taxon>
        <taxon>Gammaproteobacteria</taxon>
        <taxon>Enterobacterales</taxon>
        <taxon>Budviciaceae</taxon>
        <taxon>Limnobaculum</taxon>
    </lineage>
</organism>
<evidence type="ECO:0000313" key="1">
    <source>
        <dbReference type="EMBL" id="MBK5074598.1"/>
    </source>
</evidence>
<protein>
    <submittedName>
        <fullName evidence="2">Uncharacterized protein</fullName>
    </submittedName>
</protein>
<keyword evidence="4" id="KW-1185">Reference proteome</keyword>
<dbReference type="Proteomes" id="UP001296969">
    <property type="component" value="Unassembled WGS sequence"/>
</dbReference>
<comment type="caution">
    <text evidence="2">The sequence shown here is derived from an EMBL/GenBank/DDBJ whole genome shotgun (WGS) entry which is preliminary data.</text>
</comment>
<dbReference type="EMBL" id="JADRCP010000005">
    <property type="protein sequence ID" value="MBK5177736.1"/>
    <property type="molecule type" value="Genomic_DNA"/>
</dbReference>
<dbReference type="RefSeq" id="WP_228399089.1">
    <property type="nucleotide sequence ID" value="NZ_JADRCP010000005.1"/>
</dbReference>
<evidence type="ECO:0000313" key="2">
    <source>
        <dbReference type="EMBL" id="MBK5177736.1"/>
    </source>
</evidence>
<dbReference type="EMBL" id="JADRCQ010000005">
    <property type="protein sequence ID" value="MBK5074598.1"/>
    <property type="molecule type" value="Genomic_DNA"/>
</dbReference>
<evidence type="ECO:0000313" key="3">
    <source>
        <dbReference type="Proteomes" id="UP000807542"/>
    </source>
</evidence>
<sequence length="232" mass="26281">MTPLKEIGEMQISVADHDYFFRPSFSAMASIGSGSEIVTTYAVLNGFEVSQLIASIVDVYGTFPEWLIKTIKKPILGKKVLSAAMHVMQCCCSDDITPLVGEWVPGKKGVVYRNGKMPIANIIIIGRELAEHGIMGKAKLRKLQRHEFNGTNSYTREFEVFEYINGARTHFDMSRIEAEQLTMTEYQLLLKAKYPEEKGFTREEYDELMDADDRLQARLIAEEEAKRVANGR</sequence>
<proteinExistence type="predicted"/>